<comment type="caution">
    <text evidence="2">The sequence shown here is derived from an EMBL/GenBank/DDBJ whole genome shotgun (WGS) entry which is preliminary data.</text>
</comment>
<dbReference type="OrthoDB" id="2341976at2759"/>
<accession>A0A9N9AST7</accession>
<feature type="compositionally biased region" description="Polar residues" evidence="1">
    <location>
        <begin position="104"/>
        <end position="124"/>
    </location>
</feature>
<organism evidence="2 3">
    <name type="scientific">Ambispora leptoticha</name>
    <dbReference type="NCBI Taxonomy" id="144679"/>
    <lineage>
        <taxon>Eukaryota</taxon>
        <taxon>Fungi</taxon>
        <taxon>Fungi incertae sedis</taxon>
        <taxon>Mucoromycota</taxon>
        <taxon>Glomeromycotina</taxon>
        <taxon>Glomeromycetes</taxon>
        <taxon>Archaeosporales</taxon>
        <taxon>Ambisporaceae</taxon>
        <taxon>Ambispora</taxon>
    </lineage>
</organism>
<evidence type="ECO:0000313" key="2">
    <source>
        <dbReference type="EMBL" id="CAG8543606.1"/>
    </source>
</evidence>
<dbReference type="Proteomes" id="UP000789508">
    <property type="component" value="Unassembled WGS sequence"/>
</dbReference>
<evidence type="ECO:0000313" key="3">
    <source>
        <dbReference type="Proteomes" id="UP000789508"/>
    </source>
</evidence>
<proteinExistence type="predicted"/>
<reference evidence="2" key="1">
    <citation type="submission" date="2021-06" db="EMBL/GenBank/DDBJ databases">
        <authorList>
            <person name="Kallberg Y."/>
            <person name="Tangrot J."/>
            <person name="Rosling A."/>
        </authorList>
    </citation>
    <scope>NUCLEOTIDE SEQUENCE</scope>
    <source>
        <strain evidence="2">FL130A</strain>
    </source>
</reference>
<gene>
    <name evidence="2" type="ORF">ALEPTO_LOCUS5532</name>
</gene>
<dbReference type="AlphaFoldDB" id="A0A9N9AST7"/>
<feature type="compositionally biased region" description="Polar residues" evidence="1">
    <location>
        <begin position="83"/>
        <end position="97"/>
    </location>
</feature>
<keyword evidence="3" id="KW-1185">Reference proteome</keyword>
<name>A0A9N9AST7_9GLOM</name>
<protein>
    <submittedName>
        <fullName evidence="2">3864_t:CDS:1</fullName>
    </submittedName>
</protein>
<dbReference type="EMBL" id="CAJVPS010001570">
    <property type="protein sequence ID" value="CAG8543606.1"/>
    <property type="molecule type" value="Genomic_DNA"/>
</dbReference>
<evidence type="ECO:0000256" key="1">
    <source>
        <dbReference type="SAM" id="MobiDB-lite"/>
    </source>
</evidence>
<feature type="region of interest" description="Disordered" evidence="1">
    <location>
        <begin position="71"/>
        <end position="130"/>
    </location>
</feature>
<sequence>MDNQLKNLSELEAYTFSQSNAFQQVIQQPTPVYNQAPTKKDCTQSTTKNTEEILAYNQLKLIQDAARLSNKPQVTPKPKRFTKAQQKQNSEMLSDMTSRCIRGSKNTTSSNQSLKPADSTSQIRSRPKMSKEELAQARLVRRQNMASLAHRAVTGMTTQIHIMDLFKMVSPAMRVELRKAFMGKDDISSEPMQIANLAEQGIEIPQATVAYVSGYIDDDKFNNCILDSCSNVNMIDGEFFNSLGDFLIIENLGHPIVLGTKWIKQVGGSIDILYDIFQMIVDEETFYVPIQTERICNLAIQDFDTDISTPAEK</sequence>